<evidence type="ECO:0000256" key="1">
    <source>
        <dbReference type="SAM" id="SignalP"/>
    </source>
</evidence>
<gene>
    <name evidence="3" type="ORF">QWZ14_12220</name>
</gene>
<dbReference type="EMBL" id="JAUFPN010000133">
    <property type="protein sequence ID" value="MDN3565128.1"/>
    <property type="molecule type" value="Genomic_DNA"/>
</dbReference>
<evidence type="ECO:0000259" key="2">
    <source>
        <dbReference type="Pfam" id="PF10030"/>
    </source>
</evidence>
<evidence type="ECO:0000313" key="3">
    <source>
        <dbReference type="EMBL" id="MDN3565128.1"/>
    </source>
</evidence>
<accession>A0ABT8A622</accession>
<organism evidence="3 4">
    <name type="scientific">Paeniroseomonas aquatica</name>
    <dbReference type="NCBI Taxonomy" id="373043"/>
    <lineage>
        <taxon>Bacteria</taxon>
        <taxon>Pseudomonadati</taxon>
        <taxon>Pseudomonadota</taxon>
        <taxon>Alphaproteobacteria</taxon>
        <taxon>Acetobacterales</taxon>
        <taxon>Acetobacteraceae</taxon>
        <taxon>Paeniroseomonas</taxon>
    </lineage>
</organism>
<reference evidence="4" key="1">
    <citation type="journal article" date="2019" name="Int. J. Syst. Evol. Microbiol.">
        <title>The Global Catalogue of Microorganisms (GCM) 10K type strain sequencing project: providing services to taxonomists for standard genome sequencing and annotation.</title>
        <authorList>
            <consortium name="The Broad Institute Genomics Platform"/>
            <consortium name="The Broad Institute Genome Sequencing Center for Infectious Disease"/>
            <person name="Wu L."/>
            <person name="Ma J."/>
        </authorList>
    </citation>
    <scope>NUCLEOTIDE SEQUENCE [LARGE SCALE GENOMIC DNA]</scope>
    <source>
        <strain evidence="4">CECT 7131</strain>
    </source>
</reference>
<comment type="caution">
    <text evidence="3">The sequence shown here is derived from an EMBL/GenBank/DDBJ whole genome shotgun (WGS) entry which is preliminary data.</text>
</comment>
<proteinExistence type="predicted"/>
<keyword evidence="1" id="KW-0732">Signal</keyword>
<feature type="signal peptide" evidence="1">
    <location>
        <begin position="1"/>
        <end position="16"/>
    </location>
</feature>
<feature type="chain" id="PRO_5047492572" evidence="1">
    <location>
        <begin position="17"/>
        <end position="262"/>
    </location>
</feature>
<sequence length="262" mass="27959">MRLLLPLLLLSACAVAPPRPDPPLAYPPAARERMVRLALAEWRDWGGIVAAPGATPAARPAESDPANFPRLLAYWRAVPQDEGAIARNRRLYAAALAGAPAGAALWREPFWSAAFISWVLAGAGVDRREFPPSAAHADYVDALIRDALAFPATAPFLPRRPGEMAPRPGDLLCADRGPAPIRDWRQRAADAGRFRPMHCDIVVAAGPGAVEAVGGNVSDSVTLSRLAADAQGVLLPRAAGEPAWFVLFENRLGRLPPWSATP</sequence>
<dbReference type="RefSeq" id="WP_290316949.1">
    <property type="nucleotide sequence ID" value="NZ_JAUFPN010000133.1"/>
</dbReference>
<dbReference type="Pfam" id="PF10030">
    <property type="entry name" value="DUF2272"/>
    <property type="match status" value="1"/>
</dbReference>
<feature type="domain" description="DUF2272" evidence="2">
    <location>
        <begin position="94"/>
        <end position="237"/>
    </location>
</feature>
<keyword evidence="4" id="KW-1185">Reference proteome</keyword>
<evidence type="ECO:0000313" key="4">
    <source>
        <dbReference type="Proteomes" id="UP001529369"/>
    </source>
</evidence>
<dbReference type="InterPro" id="IPR019262">
    <property type="entry name" value="DUF2272"/>
</dbReference>
<dbReference type="Proteomes" id="UP001529369">
    <property type="component" value="Unassembled WGS sequence"/>
</dbReference>
<protein>
    <submittedName>
        <fullName evidence="3">DUF2272 domain-containing protein</fullName>
    </submittedName>
</protein>
<name>A0ABT8A622_9PROT</name>